<dbReference type="Gene3D" id="1.10.357.10">
    <property type="entry name" value="Tetracycline Repressor, domain 2"/>
    <property type="match status" value="1"/>
</dbReference>
<dbReference type="OrthoDB" id="8688418at2"/>
<proteinExistence type="predicted"/>
<evidence type="ECO:0000313" key="7">
    <source>
        <dbReference type="Proteomes" id="UP000239297"/>
    </source>
</evidence>
<keyword evidence="1" id="KW-0805">Transcription regulation</keyword>
<dbReference type="InterPro" id="IPR050109">
    <property type="entry name" value="HTH-type_TetR-like_transc_reg"/>
</dbReference>
<organism evidence="6 7">
    <name type="scientific">Arthrobacter pityocampae</name>
    <dbReference type="NCBI Taxonomy" id="547334"/>
    <lineage>
        <taxon>Bacteria</taxon>
        <taxon>Bacillati</taxon>
        <taxon>Actinomycetota</taxon>
        <taxon>Actinomycetes</taxon>
        <taxon>Micrococcales</taxon>
        <taxon>Micrococcaceae</taxon>
        <taxon>Arthrobacter</taxon>
    </lineage>
</organism>
<dbReference type="InterPro" id="IPR009057">
    <property type="entry name" value="Homeodomain-like_sf"/>
</dbReference>
<keyword evidence="7" id="KW-1185">Reference proteome</keyword>
<dbReference type="Proteomes" id="UP000239297">
    <property type="component" value="Unassembled WGS sequence"/>
</dbReference>
<dbReference type="PANTHER" id="PTHR30055">
    <property type="entry name" value="HTH-TYPE TRANSCRIPTIONAL REGULATOR RUTR"/>
    <property type="match status" value="1"/>
</dbReference>
<evidence type="ECO:0000256" key="2">
    <source>
        <dbReference type="ARBA" id="ARBA00023125"/>
    </source>
</evidence>
<keyword evidence="3" id="KW-0804">Transcription</keyword>
<dbReference type="InterPro" id="IPR001647">
    <property type="entry name" value="HTH_TetR"/>
</dbReference>
<evidence type="ECO:0000256" key="4">
    <source>
        <dbReference type="PROSITE-ProRule" id="PRU00335"/>
    </source>
</evidence>
<dbReference type="GO" id="GO:0000976">
    <property type="term" value="F:transcription cis-regulatory region binding"/>
    <property type="evidence" value="ECO:0007669"/>
    <property type="project" value="TreeGrafter"/>
</dbReference>
<evidence type="ECO:0000256" key="3">
    <source>
        <dbReference type="ARBA" id="ARBA00023163"/>
    </source>
</evidence>
<feature type="DNA-binding region" description="H-T-H motif" evidence="4">
    <location>
        <begin position="38"/>
        <end position="57"/>
    </location>
</feature>
<name>A0A2S5IZZ8_9MICC</name>
<dbReference type="AlphaFoldDB" id="A0A2S5IZZ8"/>
<comment type="caution">
    <text evidence="6">The sequence shown here is derived from an EMBL/GenBank/DDBJ whole genome shotgun (WGS) entry which is preliminary data.</text>
</comment>
<protein>
    <recommendedName>
        <fullName evidence="5">HTH tetR-type domain-containing protein</fullName>
    </recommendedName>
</protein>
<dbReference type="PANTHER" id="PTHR30055:SF234">
    <property type="entry name" value="HTH-TYPE TRANSCRIPTIONAL REGULATOR BETI"/>
    <property type="match status" value="1"/>
</dbReference>
<dbReference type="EMBL" id="PRKW01000002">
    <property type="protein sequence ID" value="PPB50125.1"/>
    <property type="molecule type" value="Genomic_DNA"/>
</dbReference>
<dbReference type="SUPFAM" id="SSF46689">
    <property type="entry name" value="Homeodomain-like"/>
    <property type="match status" value="1"/>
</dbReference>
<gene>
    <name evidence="6" type="ORF">C4K88_05520</name>
</gene>
<keyword evidence="2 4" id="KW-0238">DNA-binding</keyword>
<evidence type="ECO:0000256" key="1">
    <source>
        <dbReference type="ARBA" id="ARBA00023015"/>
    </source>
</evidence>
<dbReference type="RefSeq" id="WP_104120618.1">
    <property type="nucleotide sequence ID" value="NZ_PRKW01000002.1"/>
</dbReference>
<sequence>MAGGSEQGLRQRKQAATALAIERSAVALVLEHGLDAVTVDMICAASGVSQRTFFNYYRTKDAAILGAAPGKLDERQVREFLVSDSPDMLEELLGLLASLVPVNADTRELVAPRMRIISESPALMQKEMERLSGVHEEVAEVLYLRMRRAAPADESAEDTRRQSALVAHLVPGILRFSLEQGDGAAPGAISGLLARALTRLVPVRLTDRSGTETQAPPRL</sequence>
<reference evidence="6 7" key="1">
    <citation type="journal article" date="2014" name="Int. J. Syst. Evol. Microbiol.">
        <title>Arthrobacter pityocampae sp. nov., isolated from Thaumetopoea pityocampa (Lep., Thaumetopoeidae).</title>
        <authorList>
            <person name="Ince I.A."/>
            <person name="Demirbag Z."/>
            <person name="Kati H."/>
        </authorList>
    </citation>
    <scope>NUCLEOTIDE SEQUENCE [LARGE SCALE GENOMIC DNA]</scope>
    <source>
        <strain evidence="6 7">Tp2</strain>
    </source>
</reference>
<evidence type="ECO:0000259" key="5">
    <source>
        <dbReference type="PROSITE" id="PS50977"/>
    </source>
</evidence>
<dbReference type="GO" id="GO:0003700">
    <property type="term" value="F:DNA-binding transcription factor activity"/>
    <property type="evidence" value="ECO:0007669"/>
    <property type="project" value="TreeGrafter"/>
</dbReference>
<dbReference type="Pfam" id="PF00440">
    <property type="entry name" value="TetR_N"/>
    <property type="match status" value="1"/>
</dbReference>
<dbReference type="PROSITE" id="PS50977">
    <property type="entry name" value="HTH_TETR_2"/>
    <property type="match status" value="1"/>
</dbReference>
<accession>A0A2S5IZZ8</accession>
<evidence type="ECO:0000313" key="6">
    <source>
        <dbReference type="EMBL" id="PPB50125.1"/>
    </source>
</evidence>
<feature type="domain" description="HTH tetR-type" evidence="5">
    <location>
        <begin position="15"/>
        <end position="75"/>
    </location>
</feature>